<keyword evidence="2" id="KW-0732">Signal</keyword>
<dbReference type="EMBL" id="AK365311">
    <property type="protein sequence ID" value="BAJ96514.1"/>
    <property type="molecule type" value="mRNA"/>
</dbReference>
<sequence>MRRQQRRGAPLRASFMLLDVGRAVVLATRDGASCARAVCVCEWSSPKKYSSGVPRAPARGACCGGQRGGVDSDCQARLLAWRWGGGGDTGGQKPADEEASAAQGNEAGAGGKSGGGGLVVPGLRRAAPGQVGGPRVAFLPAPARRLHPPTPVSWSEDDGKFLIPMKFILCSFLRDDLDLCSHVQVQ</sequence>
<reference evidence="3" key="1">
    <citation type="journal article" date="2011" name="Plant Physiol.">
        <title>Comprehensive sequence analysis of 24,783 barley full-length cDNAs derived from 12 clone libraries.</title>
        <authorList>
            <person name="Matsumoto T."/>
            <person name="Tanaka T."/>
            <person name="Sakai H."/>
            <person name="Amano N."/>
            <person name="Kanamori H."/>
            <person name="Kurita K."/>
            <person name="Kikuta A."/>
            <person name="Kamiya K."/>
            <person name="Yamamoto M."/>
            <person name="Ikawa H."/>
            <person name="Fujii N."/>
            <person name="Hori K."/>
            <person name="Itoh T."/>
            <person name="Sato K."/>
        </authorList>
    </citation>
    <scope>NUCLEOTIDE SEQUENCE</scope>
    <source>
        <tissue evidence="3">Shoot and root</tissue>
    </source>
</reference>
<feature type="compositionally biased region" description="Gly residues" evidence="1">
    <location>
        <begin position="107"/>
        <end position="119"/>
    </location>
</feature>
<feature type="region of interest" description="Disordered" evidence="1">
    <location>
        <begin position="85"/>
        <end position="126"/>
    </location>
</feature>
<evidence type="ECO:0000256" key="1">
    <source>
        <dbReference type="SAM" id="MobiDB-lite"/>
    </source>
</evidence>
<dbReference type="AlphaFoldDB" id="F2DN43"/>
<organism evidence="3">
    <name type="scientific">Hordeum vulgare subsp. vulgare</name>
    <name type="common">Domesticated barley</name>
    <dbReference type="NCBI Taxonomy" id="112509"/>
    <lineage>
        <taxon>Eukaryota</taxon>
        <taxon>Viridiplantae</taxon>
        <taxon>Streptophyta</taxon>
        <taxon>Embryophyta</taxon>
        <taxon>Tracheophyta</taxon>
        <taxon>Spermatophyta</taxon>
        <taxon>Magnoliopsida</taxon>
        <taxon>Liliopsida</taxon>
        <taxon>Poales</taxon>
        <taxon>Poaceae</taxon>
        <taxon>BOP clade</taxon>
        <taxon>Pooideae</taxon>
        <taxon>Triticodae</taxon>
        <taxon>Triticeae</taxon>
        <taxon>Hordeinae</taxon>
        <taxon>Hordeum</taxon>
    </lineage>
</organism>
<feature type="signal peptide" evidence="2">
    <location>
        <begin position="1"/>
        <end position="23"/>
    </location>
</feature>
<accession>F2DN43</accession>
<feature type="chain" id="PRO_5003275910" evidence="2">
    <location>
        <begin position="24"/>
        <end position="186"/>
    </location>
</feature>
<proteinExistence type="evidence at transcript level"/>
<name>F2DN43_HORVV</name>
<protein>
    <submittedName>
        <fullName evidence="3">Predicted protein</fullName>
    </submittedName>
</protein>
<evidence type="ECO:0000256" key="2">
    <source>
        <dbReference type="SAM" id="SignalP"/>
    </source>
</evidence>
<evidence type="ECO:0000313" key="3">
    <source>
        <dbReference type="EMBL" id="BAJ96514.1"/>
    </source>
</evidence>